<organism evidence="1 2">
    <name type="scientific">Diversispora epigaea</name>
    <dbReference type="NCBI Taxonomy" id="1348612"/>
    <lineage>
        <taxon>Eukaryota</taxon>
        <taxon>Fungi</taxon>
        <taxon>Fungi incertae sedis</taxon>
        <taxon>Mucoromycota</taxon>
        <taxon>Glomeromycotina</taxon>
        <taxon>Glomeromycetes</taxon>
        <taxon>Diversisporales</taxon>
        <taxon>Diversisporaceae</taxon>
        <taxon>Diversispora</taxon>
    </lineage>
</organism>
<dbReference type="AlphaFoldDB" id="A0A397J7Y7"/>
<dbReference type="EMBL" id="PQFF01000106">
    <property type="protein sequence ID" value="RHZ82126.1"/>
    <property type="molecule type" value="Genomic_DNA"/>
</dbReference>
<sequence length="125" mass="14534">MATYEIQFGFVQRSTWDTVNFEVCRHKFADLFGYGYKTTLYGITKDPKTHKYMMALYYYRGGSLRNNLINNFDNYDIRNRSSIATIFLEPNPTDLSIKKVLPGGEFAGTAIHVINEGLEFYFLEE</sequence>
<dbReference type="OrthoDB" id="2441719at2759"/>
<dbReference type="Gene3D" id="2.70.98.30">
    <property type="entry name" value="Golgi alpha-mannosidase II, domain 4"/>
    <property type="match status" value="1"/>
</dbReference>
<keyword evidence="2" id="KW-1185">Reference proteome</keyword>
<evidence type="ECO:0000313" key="2">
    <source>
        <dbReference type="Proteomes" id="UP000266861"/>
    </source>
</evidence>
<dbReference type="Proteomes" id="UP000266861">
    <property type="component" value="Unassembled WGS sequence"/>
</dbReference>
<evidence type="ECO:0000313" key="1">
    <source>
        <dbReference type="EMBL" id="RHZ82126.1"/>
    </source>
</evidence>
<proteinExistence type="predicted"/>
<reference evidence="1 2" key="1">
    <citation type="submission" date="2018-08" db="EMBL/GenBank/DDBJ databases">
        <title>Genome and evolution of the arbuscular mycorrhizal fungus Diversispora epigaea (formerly Glomus versiforme) and its bacterial endosymbionts.</title>
        <authorList>
            <person name="Sun X."/>
            <person name="Fei Z."/>
            <person name="Harrison M."/>
        </authorList>
    </citation>
    <scope>NUCLEOTIDE SEQUENCE [LARGE SCALE GENOMIC DNA]</scope>
    <source>
        <strain evidence="1 2">IT104</strain>
    </source>
</reference>
<name>A0A397J7Y7_9GLOM</name>
<accession>A0A397J7Y7</accession>
<protein>
    <submittedName>
        <fullName evidence="1">Uncharacterized protein</fullName>
    </submittedName>
</protein>
<comment type="caution">
    <text evidence="1">The sequence shown here is derived from an EMBL/GenBank/DDBJ whole genome shotgun (WGS) entry which is preliminary data.</text>
</comment>
<gene>
    <name evidence="1" type="ORF">Glove_114g136</name>
</gene>